<dbReference type="KEGG" id="psu:Psesu_1141"/>
<protein>
    <submittedName>
        <fullName evidence="1">Uncharacterized protein</fullName>
    </submittedName>
</protein>
<gene>
    <name evidence="1" type="ordered locus">Psesu_1141</name>
</gene>
<dbReference type="Proteomes" id="UP000008632">
    <property type="component" value="Chromosome"/>
</dbReference>
<accession>E6WS42</accession>
<reference evidence="1 2" key="1">
    <citation type="submission" date="2011-01" db="EMBL/GenBank/DDBJ databases">
        <title>Complete sequence of Pseudoxanthomonas suwonensis 11-1.</title>
        <authorList>
            <consortium name="US DOE Joint Genome Institute"/>
            <person name="Lucas S."/>
            <person name="Copeland A."/>
            <person name="Lapidus A."/>
            <person name="Cheng J.-F."/>
            <person name="Goodwin L."/>
            <person name="Pitluck S."/>
            <person name="Teshima H."/>
            <person name="Detter J.C."/>
            <person name="Han C."/>
            <person name="Tapia R."/>
            <person name="Land M."/>
            <person name="Hauser L."/>
            <person name="Kyrpides N."/>
            <person name="Ivanova N."/>
            <person name="Ovchinnikova G."/>
            <person name="Siebers A.K."/>
            <person name="Allgaier M."/>
            <person name="Thelen M.P."/>
            <person name="Hugenholtz P."/>
            <person name="Gladden J."/>
            <person name="Woyke T."/>
        </authorList>
    </citation>
    <scope>NUCLEOTIDE SEQUENCE [LARGE SCALE GENOMIC DNA]</scope>
    <source>
        <strain evidence="2">11-1</strain>
    </source>
</reference>
<sequence>MPQFDLVRSAPPNVVTLVRICGGVVAVSRVDGRLEFRTCPRPEPKPVPRGGARVLRLRLPAPLGN</sequence>
<name>E6WS42_PSEUU</name>
<proteinExistence type="predicted"/>
<evidence type="ECO:0000313" key="2">
    <source>
        <dbReference type="Proteomes" id="UP000008632"/>
    </source>
</evidence>
<dbReference type="STRING" id="743721.Psesu_1141"/>
<dbReference type="EMBL" id="CP002446">
    <property type="protein sequence ID" value="ADV26991.1"/>
    <property type="molecule type" value="Genomic_DNA"/>
</dbReference>
<keyword evidence="2" id="KW-1185">Reference proteome</keyword>
<dbReference type="HOGENOM" id="CLU_2846653_0_0_6"/>
<evidence type="ECO:0000313" key="1">
    <source>
        <dbReference type="EMBL" id="ADV26991.1"/>
    </source>
</evidence>
<organism evidence="1 2">
    <name type="scientific">Pseudoxanthomonas suwonensis (strain 11-1)</name>
    <dbReference type="NCBI Taxonomy" id="743721"/>
    <lineage>
        <taxon>Bacteria</taxon>
        <taxon>Pseudomonadati</taxon>
        <taxon>Pseudomonadota</taxon>
        <taxon>Gammaproteobacteria</taxon>
        <taxon>Lysobacterales</taxon>
        <taxon>Lysobacteraceae</taxon>
        <taxon>Pseudoxanthomonas</taxon>
    </lineage>
</organism>
<dbReference type="AlphaFoldDB" id="E6WS42"/>